<dbReference type="PANTHER" id="PTHR13774:SF32">
    <property type="entry name" value="ANTISENSE-ENHANCING SEQUENCE 1"/>
    <property type="match status" value="1"/>
</dbReference>
<organism evidence="2 3">
    <name type="scientific">Staphylococcus kloosii</name>
    <dbReference type="NCBI Taxonomy" id="29384"/>
    <lineage>
        <taxon>Bacteria</taxon>
        <taxon>Bacillati</taxon>
        <taxon>Bacillota</taxon>
        <taxon>Bacilli</taxon>
        <taxon>Bacillales</taxon>
        <taxon>Staphylococcaceae</taxon>
        <taxon>Staphylococcus</taxon>
    </lineage>
</organism>
<comment type="caution">
    <text evidence="2">The sequence shown here is derived from an EMBL/GenBank/DDBJ whole genome shotgun (WGS) entry which is preliminary data.</text>
</comment>
<dbReference type="Pfam" id="PF02567">
    <property type="entry name" value="PhzC-PhzF"/>
    <property type="match status" value="1"/>
</dbReference>
<dbReference type="GO" id="GO:0016853">
    <property type="term" value="F:isomerase activity"/>
    <property type="evidence" value="ECO:0007669"/>
    <property type="project" value="TreeGrafter"/>
</dbReference>
<accession>A0A151A5R9</accession>
<evidence type="ECO:0000313" key="3">
    <source>
        <dbReference type="Proteomes" id="UP000075418"/>
    </source>
</evidence>
<evidence type="ECO:0000256" key="1">
    <source>
        <dbReference type="PIRSR" id="PIRSR016184-1"/>
    </source>
</evidence>
<feature type="active site" evidence="1">
    <location>
        <position position="47"/>
    </location>
</feature>
<protein>
    <submittedName>
        <fullName evidence="2">Phenazine biosynthesis protein PhzF</fullName>
    </submittedName>
</protein>
<dbReference type="SUPFAM" id="SSF54506">
    <property type="entry name" value="Diaminopimelate epimerase-like"/>
    <property type="match status" value="1"/>
</dbReference>
<proteinExistence type="predicted"/>
<dbReference type="Proteomes" id="UP000075418">
    <property type="component" value="Unassembled WGS sequence"/>
</dbReference>
<dbReference type="PANTHER" id="PTHR13774">
    <property type="entry name" value="PHENAZINE BIOSYNTHESIS PROTEIN"/>
    <property type="match status" value="1"/>
</dbReference>
<evidence type="ECO:0000313" key="2">
    <source>
        <dbReference type="EMBL" id="KYH14759.1"/>
    </source>
</evidence>
<dbReference type="NCBIfam" id="TIGR00654">
    <property type="entry name" value="PhzF_family"/>
    <property type="match status" value="1"/>
</dbReference>
<dbReference type="PIRSF" id="PIRSF016184">
    <property type="entry name" value="PhzC_PhzF"/>
    <property type="match status" value="1"/>
</dbReference>
<dbReference type="GO" id="GO:0005737">
    <property type="term" value="C:cytoplasm"/>
    <property type="evidence" value="ECO:0007669"/>
    <property type="project" value="TreeGrafter"/>
</dbReference>
<gene>
    <name evidence="2" type="ORF">A0131_08210</name>
</gene>
<sequence length="286" mass="31790">MKYLNFKQVDVFTNEAFKGNPVAVIFDADELTVKQMKDIANWTNLSETTFVCKPEDNNADYKLRIFTPNNELPFAGHPTIGSSFAILQNGLVPKNKSYLIQECGVGLVKIDFTKDKTYFSLPEPDVSELQARQFDGIVDSLGIEKEDVVHSKKINIGAEWLTLELKSASIVKSIEPNFKLMAHYIYEGTTGVTIFGKNEDNKDTTFEVRSFAPKEGVDEDPVCGSGNGCVAVMNDLYGLLKDKEFSNSQGECINRNGKVYIKSDNVLKLSGVSKIMIEGKIAIEDE</sequence>
<reference evidence="2 3" key="1">
    <citation type="submission" date="2016-02" db="EMBL/GenBank/DDBJ databases">
        <title>Draft genome sequence of hydrocarbon degrading Staphylococcus saprophyticus Strain CNV2, isolated from crude-oil contaminated soil from Noonmati Oil Refinery, Guwahati, Assam, India.</title>
        <authorList>
            <person name="Mukherjee A."/>
            <person name="Chettri B."/>
            <person name="Langpoklakpam J."/>
            <person name="Singh A.K."/>
            <person name="Chattopadhyay D.J."/>
        </authorList>
    </citation>
    <scope>NUCLEOTIDE SEQUENCE [LARGE SCALE GENOMIC DNA]</scope>
    <source>
        <strain evidence="2 3">CNV2</strain>
    </source>
</reference>
<dbReference type="RefSeq" id="WP_061854922.1">
    <property type="nucleotide sequence ID" value="NZ_LUGM01000002.1"/>
</dbReference>
<name>A0A151A5R9_9STAP</name>
<dbReference type="Gene3D" id="3.10.310.10">
    <property type="entry name" value="Diaminopimelate Epimerase, Chain A, domain 1"/>
    <property type="match status" value="2"/>
</dbReference>
<dbReference type="EMBL" id="LUGM01000002">
    <property type="protein sequence ID" value="KYH14759.1"/>
    <property type="molecule type" value="Genomic_DNA"/>
</dbReference>
<dbReference type="InterPro" id="IPR003719">
    <property type="entry name" value="Phenazine_PhzF-like"/>
</dbReference>
<dbReference type="AlphaFoldDB" id="A0A151A5R9"/>